<name>A0A4Y6UIU8_9PROT</name>
<protein>
    <recommendedName>
        <fullName evidence="4">DUF2125 domain-containing protein</fullName>
    </recommendedName>
</protein>
<dbReference type="OrthoDB" id="7251154at2"/>
<sequence>MKKITSLFAKTITQHRKKLRLFSICLVALLGIDTAAWLLTTSHLKKETIHFLNNIDSDGYNVSFSHINAKGWPFGAWVELTAPHIKHIHSPNIPLDIGWQGDTVQIGGAWPSLITSTLHIHFNKRHALRFISGDNQLTLVLDTLNLKYSRANTDILFNIHSLEGSFYSPSLEQRFLSHHLFGRIIIPYNVKPGQTRVGANLYASNTLLPIINKTSVELENTHLSIALSASNIDAPLFNPDAFKRLFIQDFSTSFANLPSSARIKTAGVLSYPQCNGSLFVTLLNWQAMAHKALTLPVLQSSISPDLQSIIQKMLHTQPSYSISNAPLTVEIPLQNHSFPPEIINLFRLISSKKIDVLYQPE</sequence>
<feature type="transmembrane region" description="Helical" evidence="1">
    <location>
        <begin position="21"/>
        <end position="39"/>
    </location>
</feature>
<evidence type="ECO:0000313" key="3">
    <source>
        <dbReference type="Proteomes" id="UP000316313"/>
    </source>
</evidence>
<proteinExistence type="predicted"/>
<dbReference type="Proteomes" id="UP000316313">
    <property type="component" value="Chromosome"/>
</dbReference>
<dbReference type="KEGG" id="ssam:E3D00_01550"/>
<keyword evidence="1" id="KW-1133">Transmembrane helix</keyword>
<keyword evidence="1" id="KW-0812">Transmembrane</keyword>
<gene>
    <name evidence="2" type="ORF">E3D00_01550</name>
</gene>
<dbReference type="EMBL" id="CP038141">
    <property type="protein sequence ID" value="QDH16396.1"/>
    <property type="molecule type" value="Genomic_DNA"/>
</dbReference>
<keyword evidence="1" id="KW-0472">Membrane</keyword>
<evidence type="ECO:0000256" key="1">
    <source>
        <dbReference type="SAM" id="Phobius"/>
    </source>
</evidence>
<keyword evidence="3" id="KW-1185">Reference proteome</keyword>
<evidence type="ECO:0000313" key="2">
    <source>
        <dbReference type="EMBL" id="QDH16396.1"/>
    </source>
</evidence>
<dbReference type="RefSeq" id="WP_141459323.1">
    <property type="nucleotide sequence ID" value="NZ_CP038141.1"/>
</dbReference>
<accession>A0A4Y6UIU8</accession>
<dbReference type="AlphaFoldDB" id="A0A4Y6UIU8"/>
<organism evidence="2 3">
    <name type="scientific">Swingsia samuiensis</name>
    <dbReference type="NCBI Taxonomy" id="1293412"/>
    <lineage>
        <taxon>Bacteria</taxon>
        <taxon>Pseudomonadati</taxon>
        <taxon>Pseudomonadota</taxon>
        <taxon>Alphaproteobacteria</taxon>
        <taxon>Acetobacterales</taxon>
        <taxon>Acetobacteraceae</taxon>
        <taxon>Swingsia</taxon>
    </lineage>
</organism>
<reference evidence="2 3" key="1">
    <citation type="submission" date="2019-03" db="EMBL/GenBank/DDBJ databases">
        <title>The complete genome sequence of Swingsia samuiensis NBRC107927(T).</title>
        <authorList>
            <person name="Chua K.-O."/>
            <person name="Chan K.-G."/>
            <person name="See-Too W.-S."/>
        </authorList>
    </citation>
    <scope>NUCLEOTIDE SEQUENCE [LARGE SCALE GENOMIC DNA]</scope>
    <source>
        <strain evidence="2 3">AH83</strain>
    </source>
</reference>
<evidence type="ECO:0008006" key="4">
    <source>
        <dbReference type="Google" id="ProtNLM"/>
    </source>
</evidence>